<keyword evidence="4" id="KW-0808">Transferase</keyword>
<sequence>MRGLEGYRKFEFFRGKVRFKQPRAHRLSIVEILFVANLKGIKKSSKVVDLGAGFGALSILTALRYQCQVWAIERDPIMLELLRYNVKVNNLEDRIHILDLDLRYIKEDLSPQIFDVVIANPPFYKGQATDNIYHHECDTSLEDFIKSGSFLLKDGRSFNLLMASSRLIEAIINFKKYNISVASMRIFYPKYDKNGKIIHIYALKNLKPSLVIEKPLIINEKSGKYTQEVENILESFL</sequence>
<keyword evidence="2" id="KW-0949">S-adenosyl-L-methionine</keyword>
<comment type="caution">
    <text evidence="4">The sequence shown here is derived from an EMBL/GenBank/DDBJ whole genome shotgun (WGS) entry which is preliminary data.</text>
</comment>
<evidence type="ECO:0000256" key="2">
    <source>
        <dbReference type="ARBA" id="ARBA00022691"/>
    </source>
</evidence>
<name>A0A7C2Z4A9_9AQUI</name>
<feature type="domain" description="Methyltransferase small" evidence="3">
    <location>
        <begin position="33"/>
        <end position="136"/>
    </location>
</feature>
<dbReference type="AlphaFoldDB" id="A0A7C2Z4A9"/>
<dbReference type="InterPro" id="IPR007848">
    <property type="entry name" value="Small_mtfrase_dom"/>
</dbReference>
<gene>
    <name evidence="4" type="ORF">ENO47_08825</name>
</gene>
<organism evidence="4">
    <name type="scientific">Hydrogenobacter sp</name>
    <dbReference type="NCBI Taxonomy" id="2152829"/>
    <lineage>
        <taxon>Bacteria</taxon>
        <taxon>Pseudomonadati</taxon>
        <taxon>Aquificota</taxon>
        <taxon>Aquificia</taxon>
        <taxon>Aquificales</taxon>
        <taxon>Aquificaceae</taxon>
        <taxon>Hydrogenobacter</taxon>
    </lineage>
</organism>
<keyword evidence="1 4" id="KW-0489">Methyltransferase</keyword>
<dbReference type="PANTHER" id="PTHR47739:SF1">
    <property type="entry name" value="TRNA1(VAL) (ADENINE(37)-N6)-METHYLTRANSFERASE"/>
    <property type="match status" value="1"/>
</dbReference>
<dbReference type="InterPro" id="IPR029063">
    <property type="entry name" value="SAM-dependent_MTases_sf"/>
</dbReference>
<reference evidence="4" key="1">
    <citation type="journal article" date="2020" name="mSystems">
        <title>Genome- and Community-Level Interaction Insights into Carbon Utilization and Element Cycling Functions of Hydrothermarchaeota in Hydrothermal Sediment.</title>
        <authorList>
            <person name="Zhou Z."/>
            <person name="Liu Y."/>
            <person name="Xu W."/>
            <person name="Pan J."/>
            <person name="Luo Z.H."/>
            <person name="Li M."/>
        </authorList>
    </citation>
    <scope>NUCLEOTIDE SEQUENCE [LARGE SCALE GENOMIC DNA]</scope>
    <source>
        <strain evidence="4">SpSt-132</strain>
    </source>
</reference>
<dbReference type="Pfam" id="PF05175">
    <property type="entry name" value="MTS"/>
    <property type="match status" value="1"/>
</dbReference>
<dbReference type="PROSITE" id="PS00092">
    <property type="entry name" value="N6_MTASE"/>
    <property type="match status" value="1"/>
</dbReference>
<dbReference type="PROSITE" id="PS01131">
    <property type="entry name" value="RRNA_A_DIMETH"/>
    <property type="match status" value="1"/>
</dbReference>
<dbReference type="InterPro" id="IPR002052">
    <property type="entry name" value="DNA_methylase_N6_adenine_CS"/>
</dbReference>
<dbReference type="PANTHER" id="PTHR47739">
    <property type="entry name" value="TRNA1(VAL) (ADENINE(37)-N6)-METHYLTRANSFERASE"/>
    <property type="match status" value="1"/>
</dbReference>
<evidence type="ECO:0000259" key="3">
    <source>
        <dbReference type="Pfam" id="PF05175"/>
    </source>
</evidence>
<dbReference type="GO" id="GO:0003676">
    <property type="term" value="F:nucleic acid binding"/>
    <property type="evidence" value="ECO:0007669"/>
    <property type="project" value="InterPro"/>
</dbReference>
<accession>A0A7C2Z4A9</accession>
<protein>
    <submittedName>
        <fullName evidence="4">Methyltransferase domain-containing protein</fullName>
    </submittedName>
</protein>
<evidence type="ECO:0000313" key="4">
    <source>
        <dbReference type="EMBL" id="HEW46743.1"/>
    </source>
</evidence>
<dbReference type="GO" id="GO:0000179">
    <property type="term" value="F:rRNA (adenine-N6,N6-)-dimethyltransferase activity"/>
    <property type="evidence" value="ECO:0007669"/>
    <property type="project" value="InterPro"/>
</dbReference>
<evidence type="ECO:0000256" key="1">
    <source>
        <dbReference type="ARBA" id="ARBA00022603"/>
    </source>
</evidence>
<dbReference type="EMBL" id="DSFP01000072">
    <property type="protein sequence ID" value="HEW46743.1"/>
    <property type="molecule type" value="Genomic_DNA"/>
</dbReference>
<proteinExistence type="predicted"/>
<dbReference type="InterPro" id="IPR050210">
    <property type="entry name" value="tRNA_Adenine-N(6)_MTase"/>
</dbReference>
<dbReference type="SUPFAM" id="SSF53335">
    <property type="entry name" value="S-adenosyl-L-methionine-dependent methyltransferases"/>
    <property type="match status" value="1"/>
</dbReference>
<dbReference type="Gene3D" id="3.40.50.150">
    <property type="entry name" value="Vaccinia Virus protein VP39"/>
    <property type="match status" value="1"/>
</dbReference>
<dbReference type="InterPro" id="IPR020596">
    <property type="entry name" value="rRNA_Ade_Mease_Trfase_CS"/>
</dbReference>
<dbReference type="CDD" id="cd02440">
    <property type="entry name" value="AdoMet_MTases"/>
    <property type="match status" value="1"/>
</dbReference>